<evidence type="ECO:0000256" key="1">
    <source>
        <dbReference type="ARBA" id="ARBA00022527"/>
    </source>
</evidence>
<accession>A0A061RH57</accession>
<dbReference type="InterPro" id="IPR001245">
    <property type="entry name" value="Ser-Thr/Tyr_kinase_cat_dom"/>
</dbReference>
<dbReference type="CDD" id="cd13999">
    <property type="entry name" value="STKc_MAP3K-like"/>
    <property type="match status" value="1"/>
</dbReference>
<keyword evidence="5 6" id="KW-0067">ATP-binding</keyword>
<keyword evidence="4" id="KW-0418">Kinase</keyword>
<dbReference type="Gene3D" id="3.30.200.20">
    <property type="entry name" value="Phosphorylase Kinase, domain 1"/>
    <property type="match status" value="1"/>
</dbReference>
<keyword evidence="1" id="KW-0723">Serine/threonine-protein kinase</keyword>
<dbReference type="PANTHER" id="PTHR44329">
    <property type="entry name" value="SERINE/THREONINE-PROTEIN KINASE TNNI3K-RELATED"/>
    <property type="match status" value="1"/>
</dbReference>
<name>A0A061RH57_9CHLO</name>
<evidence type="ECO:0000313" key="9">
    <source>
        <dbReference type="EMBL" id="JAC69851.1"/>
    </source>
</evidence>
<keyword evidence="3 6" id="KW-0547">Nucleotide-binding</keyword>
<dbReference type="GO" id="GO:0004674">
    <property type="term" value="F:protein serine/threonine kinase activity"/>
    <property type="evidence" value="ECO:0007669"/>
    <property type="project" value="UniProtKB-KW"/>
</dbReference>
<dbReference type="InterPro" id="IPR000719">
    <property type="entry name" value="Prot_kinase_dom"/>
</dbReference>
<keyword evidence="7" id="KW-1133">Transmembrane helix</keyword>
<evidence type="ECO:0000256" key="4">
    <source>
        <dbReference type="ARBA" id="ARBA00022777"/>
    </source>
</evidence>
<evidence type="ECO:0000256" key="5">
    <source>
        <dbReference type="ARBA" id="ARBA00022840"/>
    </source>
</evidence>
<keyword evidence="7" id="KW-0472">Membrane</keyword>
<dbReference type="InterPro" id="IPR051681">
    <property type="entry name" value="Ser/Thr_Kinases-Pseudokinases"/>
</dbReference>
<feature type="domain" description="Protein kinase" evidence="8">
    <location>
        <begin position="425"/>
        <end position="683"/>
    </location>
</feature>
<evidence type="ECO:0000256" key="6">
    <source>
        <dbReference type="PROSITE-ProRule" id="PRU10141"/>
    </source>
</evidence>
<dbReference type="PROSITE" id="PS00108">
    <property type="entry name" value="PROTEIN_KINASE_ST"/>
    <property type="match status" value="1"/>
</dbReference>
<dbReference type="PANTHER" id="PTHR44329:SF298">
    <property type="entry name" value="MIXED LINEAGE KINASE DOMAIN-LIKE PROTEIN"/>
    <property type="match status" value="1"/>
</dbReference>
<organism evidence="9">
    <name type="scientific">Tetraselmis sp. GSL018</name>
    <dbReference type="NCBI Taxonomy" id="582737"/>
    <lineage>
        <taxon>Eukaryota</taxon>
        <taxon>Viridiplantae</taxon>
        <taxon>Chlorophyta</taxon>
        <taxon>core chlorophytes</taxon>
        <taxon>Chlorodendrophyceae</taxon>
        <taxon>Chlorodendrales</taxon>
        <taxon>Chlorodendraceae</taxon>
        <taxon>Tetraselmis</taxon>
    </lineage>
</organism>
<dbReference type="InterPro" id="IPR011009">
    <property type="entry name" value="Kinase-like_dom_sf"/>
</dbReference>
<sequence>MVGEFEDEFCTSIEESAGPRSNCTVLDLVPGSVVVYSRVTFETINSEFATAVDDLEAIEEFIRNLMANATALFGMAFLSKHGEPANATIVDISYADNPFRGCQTIGDMIYCDPESVEFVFRLTFDTGVLPLDAAELANVEESWIQTIEAEFDAVKLQDEIQVFEDANRNEVSIFATAIAGTQESAERLQGLVNGEGVAPICDALRPQIEGLEACEASEQTGESTPSPADSGLPQTTIIIISAASAGMVLALSVMVIIVVLRYRHLSKIAAKESERERLIKQDVASSLFFSNEGVHSGGVNPLIYALSNISDQSELVSMAARSDPATFSCLAACAIAIFIMRARRMLMMLSLAGMHAGTPAHSMGVVFGRGPNLGRKRDKRVKDPSLNRALKAADRLEDFRSQAQISMRDAGVVDLDVNFDEEIKDFIKGRIGAGAFGQVFLARWRGQDVAVKMFIDEYRHDEAGNLSNFRAELQMMAEHVAQGCDRIVKLLGACLTPPNICIIYEYVPNGSLHDRIHSGEPLSYLDVISLSRDIAEGLAFLHPSVVHRDLKPQNILLDSQWHAKICDLGLSRHKDALQSYLRTEAGGTPIYMAPEIFVRAQVHTRADIYSLGVIMNQMITREVPWKGMLPFQVIYSVSMKQERPRIPDECPEAFRAVIEHCWDSSVENRPHASELVRWLDDLYAEEAVKMGIEVP</sequence>
<dbReference type="InterPro" id="IPR017441">
    <property type="entry name" value="Protein_kinase_ATP_BS"/>
</dbReference>
<dbReference type="GO" id="GO:0005524">
    <property type="term" value="F:ATP binding"/>
    <property type="evidence" value="ECO:0007669"/>
    <property type="project" value="UniProtKB-UniRule"/>
</dbReference>
<protein>
    <submittedName>
        <fullName evidence="9">Phosphate abc phosphatebinding protein</fullName>
    </submittedName>
</protein>
<feature type="unsure residue" description="E or Q" evidence="9">
    <location>
        <position position="212"/>
    </location>
</feature>
<reference evidence="9" key="1">
    <citation type="submission" date="2014-05" db="EMBL/GenBank/DDBJ databases">
        <title>The transcriptome of the halophilic microalga Tetraselmis sp. GSL018 isolated from the Great Salt Lake, Utah.</title>
        <authorList>
            <person name="Jinkerson R.E."/>
            <person name="D'Adamo S."/>
            <person name="Posewitz M.C."/>
        </authorList>
    </citation>
    <scope>NUCLEOTIDE SEQUENCE</scope>
    <source>
        <strain evidence="9">GSL018</strain>
    </source>
</reference>
<keyword evidence="7" id="KW-0812">Transmembrane</keyword>
<dbReference type="SUPFAM" id="SSF56112">
    <property type="entry name" value="Protein kinase-like (PK-like)"/>
    <property type="match status" value="1"/>
</dbReference>
<feature type="transmembrane region" description="Helical" evidence="7">
    <location>
        <begin position="325"/>
        <end position="342"/>
    </location>
</feature>
<gene>
    <name evidence="9" type="ORF">TSPGSL018_5406</name>
</gene>
<dbReference type="AlphaFoldDB" id="A0A061RH57"/>
<dbReference type="Pfam" id="PF07714">
    <property type="entry name" value="PK_Tyr_Ser-Thr"/>
    <property type="match status" value="1"/>
</dbReference>
<dbReference type="InterPro" id="IPR008271">
    <property type="entry name" value="Ser/Thr_kinase_AS"/>
</dbReference>
<dbReference type="PROSITE" id="PS00107">
    <property type="entry name" value="PROTEIN_KINASE_ATP"/>
    <property type="match status" value="1"/>
</dbReference>
<evidence type="ECO:0000259" key="8">
    <source>
        <dbReference type="PROSITE" id="PS50011"/>
    </source>
</evidence>
<keyword evidence="2" id="KW-0808">Transferase</keyword>
<proteinExistence type="predicted"/>
<dbReference type="Gene3D" id="1.10.510.10">
    <property type="entry name" value="Transferase(Phosphotransferase) domain 1"/>
    <property type="match status" value="1"/>
</dbReference>
<evidence type="ECO:0000256" key="7">
    <source>
        <dbReference type="SAM" id="Phobius"/>
    </source>
</evidence>
<dbReference type="EMBL" id="GBEZ01016394">
    <property type="protein sequence ID" value="JAC69851.1"/>
    <property type="molecule type" value="Transcribed_RNA"/>
</dbReference>
<feature type="binding site" evidence="6">
    <location>
        <position position="452"/>
    </location>
    <ligand>
        <name>ATP</name>
        <dbReference type="ChEBI" id="CHEBI:30616"/>
    </ligand>
</feature>
<dbReference type="PROSITE" id="PS50011">
    <property type="entry name" value="PROTEIN_KINASE_DOM"/>
    <property type="match status" value="1"/>
</dbReference>
<dbReference type="SMART" id="SM00220">
    <property type="entry name" value="S_TKc"/>
    <property type="match status" value="1"/>
</dbReference>
<feature type="transmembrane region" description="Helical" evidence="7">
    <location>
        <begin position="237"/>
        <end position="262"/>
    </location>
</feature>
<evidence type="ECO:0000256" key="3">
    <source>
        <dbReference type="ARBA" id="ARBA00022741"/>
    </source>
</evidence>
<evidence type="ECO:0000256" key="2">
    <source>
        <dbReference type="ARBA" id="ARBA00022679"/>
    </source>
</evidence>